<reference evidence="3" key="2">
    <citation type="submission" date="2023-06" db="EMBL/GenBank/DDBJ databases">
        <authorList>
            <consortium name="Lawrence Berkeley National Laboratory"/>
            <person name="Haridas S."/>
            <person name="Hensen N."/>
            <person name="Bonometti L."/>
            <person name="Westerberg I."/>
            <person name="Brannstrom I.O."/>
            <person name="Guillou S."/>
            <person name="Cros-Aarteil S."/>
            <person name="Calhoun S."/>
            <person name="Kuo A."/>
            <person name="Mondo S."/>
            <person name="Pangilinan J."/>
            <person name="Riley R."/>
            <person name="Labutti K."/>
            <person name="Andreopoulos B."/>
            <person name="Lipzen A."/>
            <person name="Chen C."/>
            <person name="Yanf M."/>
            <person name="Daum C."/>
            <person name="Ng V."/>
            <person name="Clum A."/>
            <person name="Steindorff A."/>
            <person name="Ohm R."/>
            <person name="Martin F."/>
            <person name="Silar P."/>
            <person name="Natvig D."/>
            <person name="Lalanne C."/>
            <person name="Gautier V."/>
            <person name="Ament-Velasquez S.L."/>
            <person name="Kruys A."/>
            <person name="Hutchinson M.I."/>
            <person name="Powell A.J."/>
            <person name="Barry K."/>
            <person name="Miller A.N."/>
            <person name="Grigoriev I.V."/>
            <person name="Debuchy R."/>
            <person name="Gladieux P."/>
            <person name="Thoren M.H."/>
            <person name="Johannesson H."/>
        </authorList>
    </citation>
    <scope>NUCLEOTIDE SEQUENCE</scope>
    <source>
        <strain evidence="3">CBS 118394</strain>
    </source>
</reference>
<dbReference type="InterPro" id="IPR051350">
    <property type="entry name" value="WD_repeat-ST_regulator"/>
</dbReference>
<evidence type="ECO:0000256" key="1">
    <source>
        <dbReference type="ARBA" id="ARBA00022574"/>
    </source>
</evidence>
<accession>A0AAE0ID93</accession>
<dbReference type="InterPro" id="IPR001680">
    <property type="entry name" value="WD40_rpt"/>
</dbReference>
<dbReference type="SUPFAM" id="SSF50978">
    <property type="entry name" value="WD40 repeat-like"/>
    <property type="match status" value="1"/>
</dbReference>
<dbReference type="AlphaFoldDB" id="A0AAE0ID93"/>
<dbReference type="Gene3D" id="2.130.10.10">
    <property type="entry name" value="YVTN repeat-like/Quinoprotein amine dehydrogenase"/>
    <property type="match status" value="1"/>
</dbReference>
<comment type="caution">
    <text evidence="3">The sequence shown here is derived from an EMBL/GenBank/DDBJ whole genome shotgun (WGS) entry which is preliminary data.</text>
</comment>
<dbReference type="PANTHER" id="PTHR22838">
    <property type="entry name" value="WD REPEAT PROTEIN 26-RELATED"/>
    <property type="match status" value="1"/>
</dbReference>
<dbReference type="EMBL" id="JAUEDM010000003">
    <property type="protein sequence ID" value="KAK3322989.1"/>
    <property type="molecule type" value="Genomic_DNA"/>
</dbReference>
<reference evidence="3" key="1">
    <citation type="journal article" date="2023" name="Mol. Phylogenet. Evol.">
        <title>Genome-scale phylogeny and comparative genomics of the fungal order Sordariales.</title>
        <authorList>
            <person name="Hensen N."/>
            <person name="Bonometti L."/>
            <person name="Westerberg I."/>
            <person name="Brannstrom I.O."/>
            <person name="Guillou S."/>
            <person name="Cros-Aarteil S."/>
            <person name="Calhoun S."/>
            <person name="Haridas S."/>
            <person name="Kuo A."/>
            <person name="Mondo S."/>
            <person name="Pangilinan J."/>
            <person name="Riley R."/>
            <person name="LaButti K."/>
            <person name="Andreopoulos B."/>
            <person name="Lipzen A."/>
            <person name="Chen C."/>
            <person name="Yan M."/>
            <person name="Daum C."/>
            <person name="Ng V."/>
            <person name="Clum A."/>
            <person name="Steindorff A."/>
            <person name="Ohm R.A."/>
            <person name="Martin F."/>
            <person name="Silar P."/>
            <person name="Natvig D.O."/>
            <person name="Lalanne C."/>
            <person name="Gautier V."/>
            <person name="Ament-Velasquez S.L."/>
            <person name="Kruys A."/>
            <person name="Hutchinson M.I."/>
            <person name="Powell A.J."/>
            <person name="Barry K."/>
            <person name="Miller A.N."/>
            <person name="Grigoriev I.V."/>
            <person name="Debuchy R."/>
            <person name="Gladieux P."/>
            <person name="Hiltunen Thoren M."/>
            <person name="Johannesson H."/>
        </authorList>
    </citation>
    <scope>NUCLEOTIDE SEQUENCE</scope>
    <source>
        <strain evidence="3">CBS 118394</strain>
    </source>
</reference>
<keyword evidence="4" id="KW-1185">Reference proteome</keyword>
<dbReference type="SMART" id="SM00320">
    <property type="entry name" value="WD40"/>
    <property type="match status" value="3"/>
</dbReference>
<dbReference type="Pfam" id="PF00400">
    <property type="entry name" value="WD40"/>
    <property type="match status" value="3"/>
</dbReference>
<protein>
    <submittedName>
        <fullName evidence="3">WD40-repeat-containing domain protein</fullName>
    </submittedName>
</protein>
<sequence>MFPSSNLNYLGIVPDNSEAGITSKNTTLTCTLSTEFKCKNEVWMTAFSHNGRRLATSGDSNVVDIWDVDSTSWVVVLHCAGAGPVGSVAWSPDDSFMVTCFINNRFIMVWDVENGICIKRIYVREPATFCVWSPANTWFIVGSYDRENSLWQSNVFDNDSHVDEVDLNHWLRSLHSQVYHLALTGDGERLVVATQAVESSVSVYHTPTRTPGRSRILDIRSPLHFPQSGLDRASCHVQIWGLGALRP</sequence>
<gene>
    <name evidence="3" type="ORF">B0H66DRAFT_218050</name>
</gene>
<dbReference type="GO" id="GO:0043161">
    <property type="term" value="P:proteasome-mediated ubiquitin-dependent protein catabolic process"/>
    <property type="evidence" value="ECO:0007669"/>
    <property type="project" value="TreeGrafter"/>
</dbReference>
<dbReference type="GO" id="GO:0034657">
    <property type="term" value="C:GID complex"/>
    <property type="evidence" value="ECO:0007669"/>
    <property type="project" value="TreeGrafter"/>
</dbReference>
<dbReference type="Proteomes" id="UP001283341">
    <property type="component" value="Unassembled WGS sequence"/>
</dbReference>
<evidence type="ECO:0000256" key="2">
    <source>
        <dbReference type="ARBA" id="ARBA00022737"/>
    </source>
</evidence>
<dbReference type="InterPro" id="IPR036322">
    <property type="entry name" value="WD40_repeat_dom_sf"/>
</dbReference>
<keyword evidence="2" id="KW-0677">Repeat</keyword>
<keyword evidence="1" id="KW-0853">WD repeat</keyword>
<evidence type="ECO:0000313" key="4">
    <source>
        <dbReference type="Proteomes" id="UP001283341"/>
    </source>
</evidence>
<organism evidence="3 4">
    <name type="scientific">Apodospora peruviana</name>
    <dbReference type="NCBI Taxonomy" id="516989"/>
    <lineage>
        <taxon>Eukaryota</taxon>
        <taxon>Fungi</taxon>
        <taxon>Dikarya</taxon>
        <taxon>Ascomycota</taxon>
        <taxon>Pezizomycotina</taxon>
        <taxon>Sordariomycetes</taxon>
        <taxon>Sordariomycetidae</taxon>
        <taxon>Sordariales</taxon>
        <taxon>Lasiosphaeriaceae</taxon>
        <taxon>Apodospora</taxon>
    </lineage>
</organism>
<dbReference type="PANTHER" id="PTHR22838:SF0">
    <property type="entry name" value="WD REPEAT-CONTAINING PROTEIN 26"/>
    <property type="match status" value="1"/>
</dbReference>
<proteinExistence type="predicted"/>
<name>A0AAE0ID93_9PEZI</name>
<evidence type="ECO:0000313" key="3">
    <source>
        <dbReference type="EMBL" id="KAK3322989.1"/>
    </source>
</evidence>
<dbReference type="InterPro" id="IPR015943">
    <property type="entry name" value="WD40/YVTN_repeat-like_dom_sf"/>
</dbReference>